<feature type="transmembrane region" description="Helical" evidence="1">
    <location>
        <begin position="7"/>
        <end position="25"/>
    </location>
</feature>
<dbReference type="InterPro" id="IPR021320">
    <property type="entry name" value="DUF2905"/>
</dbReference>
<reference evidence="2 3" key="1">
    <citation type="submission" date="2016-10" db="EMBL/GenBank/DDBJ databases">
        <title>Draft genome sequences of four alkaliphilic bacteria belonging to the Anaerobacillus genus.</title>
        <authorList>
            <person name="Bassil N.M."/>
            <person name="Lloyd J.R."/>
        </authorList>
    </citation>
    <scope>NUCLEOTIDE SEQUENCE [LARGE SCALE GENOMIC DNA]</scope>
    <source>
        <strain evidence="2 3">DSM 22531</strain>
    </source>
</reference>
<keyword evidence="1" id="KW-0472">Membrane</keyword>
<organism evidence="2 3">
    <name type="scientific">Anaerobacillus alkalidiazotrophicus</name>
    <dbReference type="NCBI Taxonomy" id="472963"/>
    <lineage>
        <taxon>Bacteria</taxon>
        <taxon>Bacillati</taxon>
        <taxon>Bacillota</taxon>
        <taxon>Bacilli</taxon>
        <taxon>Bacillales</taxon>
        <taxon>Bacillaceae</taxon>
        <taxon>Anaerobacillus</taxon>
    </lineage>
</organism>
<evidence type="ECO:0000313" key="2">
    <source>
        <dbReference type="EMBL" id="OIJ21955.1"/>
    </source>
</evidence>
<evidence type="ECO:0008006" key="4">
    <source>
        <dbReference type="Google" id="ProtNLM"/>
    </source>
</evidence>
<dbReference type="RefSeq" id="WP_071388531.1">
    <property type="nucleotide sequence ID" value="NZ_MLQS01000001.1"/>
</dbReference>
<comment type="caution">
    <text evidence="2">The sequence shown here is derived from an EMBL/GenBank/DDBJ whole genome shotgun (WGS) entry which is preliminary data.</text>
</comment>
<keyword evidence="1" id="KW-0812">Transmembrane</keyword>
<evidence type="ECO:0000256" key="1">
    <source>
        <dbReference type="SAM" id="Phobius"/>
    </source>
</evidence>
<dbReference type="STRING" id="472963.BKP45_04560"/>
<keyword evidence="3" id="KW-1185">Reference proteome</keyword>
<dbReference type="PANTHER" id="PTHR36443">
    <property type="entry name" value="BSR5223 PROTEIN"/>
    <property type="match status" value="1"/>
</dbReference>
<dbReference type="Pfam" id="PF11146">
    <property type="entry name" value="DUF2905"/>
    <property type="match status" value="1"/>
</dbReference>
<name>A0A1S2ME40_9BACI</name>
<dbReference type="PANTHER" id="PTHR36443:SF1">
    <property type="entry name" value="BSR5223 PROTEIN"/>
    <property type="match status" value="1"/>
</dbReference>
<dbReference type="EMBL" id="MLQS01000001">
    <property type="protein sequence ID" value="OIJ21955.1"/>
    <property type="molecule type" value="Genomic_DNA"/>
</dbReference>
<dbReference type="Proteomes" id="UP000180057">
    <property type="component" value="Unassembled WGS sequence"/>
</dbReference>
<proteinExistence type="predicted"/>
<dbReference type="AlphaFoldDB" id="A0A1S2ME40"/>
<protein>
    <recommendedName>
        <fullName evidence="4">DUF2905 domain-containing protein</fullName>
    </recommendedName>
</protein>
<accession>A0A1S2ME40</accession>
<feature type="transmembrane region" description="Helical" evidence="1">
    <location>
        <begin position="45"/>
        <end position="68"/>
    </location>
</feature>
<sequence length="72" mass="8054">MPNIPKLLIIVGIVLIFIGFLWSVGGRFLPIGKLPGDILFKKGNTTFYFPIVTSIVLSVVISLILYFIGRFR</sequence>
<keyword evidence="1" id="KW-1133">Transmembrane helix</keyword>
<evidence type="ECO:0000313" key="3">
    <source>
        <dbReference type="Proteomes" id="UP000180057"/>
    </source>
</evidence>
<gene>
    <name evidence="2" type="ORF">BKP45_04560</name>
</gene>
<dbReference type="OrthoDB" id="9811610at2"/>